<feature type="short sequence motif" description="Histidine triad motif" evidence="2 3">
    <location>
        <begin position="99"/>
        <end position="103"/>
    </location>
</feature>
<evidence type="ECO:0000313" key="5">
    <source>
        <dbReference type="EMBL" id="HFZ08992.1"/>
    </source>
</evidence>
<organism evidence="5">
    <name type="scientific">candidate division CPR3 bacterium</name>
    <dbReference type="NCBI Taxonomy" id="2268181"/>
    <lineage>
        <taxon>Bacteria</taxon>
        <taxon>Bacteria division CPR3</taxon>
    </lineage>
</organism>
<dbReference type="InterPro" id="IPR019808">
    <property type="entry name" value="Histidine_triad_CS"/>
</dbReference>
<accession>A0A7V3JAA0</accession>
<dbReference type="Gene3D" id="3.30.428.10">
    <property type="entry name" value="HIT-like"/>
    <property type="match status" value="1"/>
</dbReference>
<dbReference type="Pfam" id="PF11969">
    <property type="entry name" value="DcpS_C"/>
    <property type="match status" value="1"/>
</dbReference>
<comment type="caution">
    <text evidence="5">The sequence shown here is derived from an EMBL/GenBank/DDBJ whole genome shotgun (WGS) entry which is preliminary data.</text>
</comment>
<name>A0A7V3JAA0_UNCC3</name>
<dbReference type="InterPro" id="IPR001310">
    <property type="entry name" value="Histidine_triad_HIT"/>
</dbReference>
<dbReference type="GO" id="GO:0003824">
    <property type="term" value="F:catalytic activity"/>
    <property type="evidence" value="ECO:0007669"/>
    <property type="project" value="InterPro"/>
</dbReference>
<dbReference type="CDD" id="cd01276">
    <property type="entry name" value="PKCI_related"/>
    <property type="match status" value="1"/>
</dbReference>
<dbReference type="PROSITE" id="PS00892">
    <property type="entry name" value="HIT_1"/>
    <property type="match status" value="1"/>
</dbReference>
<proteinExistence type="predicted"/>
<gene>
    <name evidence="5" type="ORF">ENV41_02525</name>
</gene>
<dbReference type="InterPro" id="IPR036265">
    <property type="entry name" value="HIT-like_sf"/>
</dbReference>
<dbReference type="PROSITE" id="PS51084">
    <property type="entry name" value="HIT_2"/>
    <property type="match status" value="1"/>
</dbReference>
<evidence type="ECO:0000259" key="4">
    <source>
        <dbReference type="PROSITE" id="PS51084"/>
    </source>
</evidence>
<sequence length="116" mass="13124">MNNKCVFCQIAKKAMPAKIEYEDEEVIAFWDINPSAPVHLLIIPKEHISSLNEIKPENQQLLGKMILVAKRLAEQKKIEQDGYRLVVNTGPWAGQIIHHLHLHLLGGGTSEIQPKK</sequence>
<dbReference type="EMBL" id="DTGG01000079">
    <property type="protein sequence ID" value="HFZ08992.1"/>
    <property type="molecule type" value="Genomic_DNA"/>
</dbReference>
<feature type="domain" description="HIT" evidence="4">
    <location>
        <begin position="6"/>
        <end position="114"/>
    </location>
</feature>
<protein>
    <submittedName>
        <fullName evidence="5">Histidine triad nucleotide-binding protein</fullName>
    </submittedName>
</protein>
<dbReference type="PRINTS" id="PR00332">
    <property type="entry name" value="HISTRIAD"/>
</dbReference>
<dbReference type="SUPFAM" id="SSF54197">
    <property type="entry name" value="HIT-like"/>
    <property type="match status" value="1"/>
</dbReference>
<dbReference type="PANTHER" id="PTHR23089">
    <property type="entry name" value="HISTIDINE TRIAD HIT PROTEIN"/>
    <property type="match status" value="1"/>
</dbReference>
<feature type="active site" description="Tele-AMP-histidine intermediate" evidence="1">
    <location>
        <position position="101"/>
    </location>
</feature>
<evidence type="ECO:0000256" key="3">
    <source>
        <dbReference type="PROSITE-ProRule" id="PRU00464"/>
    </source>
</evidence>
<evidence type="ECO:0000256" key="2">
    <source>
        <dbReference type="PIRSR" id="PIRSR601310-3"/>
    </source>
</evidence>
<evidence type="ECO:0000256" key="1">
    <source>
        <dbReference type="PIRSR" id="PIRSR601310-1"/>
    </source>
</evidence>
<dbReference type="InterPro" id="IPR011146">
    <property type="entry name" value="HIT-like"/>
</dbReference>
<dbReference type="AlphaFoldDB" id="A0A7V3JAA0"/>
<reference evidence="5" key="1">
    <citation type="journal article" date="2020" name="mSystems">
        <title>Genome- and Community-Level Interaction Insights into Carbon Utilization and Element Cycling Functions of Hydrothermarchaeota in Hydrothermal Sediment.</title>
        <authorList>
            <person name="Zhou Z."/>
            <person name="Liu Y."/>
            <person name="Xu W."/>
            <person name="Pan J."/>
            <person name="Luo Z.H."/>
            <person name="Li M."/>
        </authorList>
    </citation>
    <scope>NUCLEOTIDE SEQUENCE [LARGE SCALE GENOMIC DNA]</scope>
    <source>
        <strain evidence="5">SpSt-757</strain>
    </source>
</reference>